<dbReference type="OrthoDB" id="11638at2157"/>
<evidence type="ECO:0000313" key="5">
    <source>
        <dbReference type="EMBL" id="ALI37765.1"/>
    </source>
</evidence>
<dbReference type="GeneID" id="60423402"/>
<organism evidence="5 6">
    <name type="scientific">Candidatus Nitrosocosmicus oleophilus</name>
    <dbReference type="NCBI Taxonomy" id="1353260"/>
    <lineage>
        <taxon>Archaea</taxon>
        <taxon>Nitrososphaerota</taxon>
        <taxon>Nitrososphaeria</taxon>
        <taxon>Nitrososphaerales</taxon>
        <taxon>Nitrososphaeraceae</taxon>
        <taxon>Candidatus Nitrosocosmicus</taxon>
    </lineage>
</organism>
<dbReference type="RefSeq" id="WP_196816774.1">
    <property type="nucleotide sequence ID" value="NZ_CP012850.1"/>
</dbReference>
<proteinExistence type="predicted"/>
<dbReference type="AlphaFoldDB" id="A0A654M2U6"/>
<protein>
    <submittedName>
        <fullName evidence="5">Exonuclease subunit SbcD</fullName>
    </submittedName>
</protein>
<dbReference type="GO" id="GO:0004527">
    <property type="term" value="F:exonuclease activity"/>
    <property type="evidence" value="ECO:0007669"/>
    <property type="project" value="UniProtKB-KW"/>
</dbReference>
<accession>A0A654M2U6</accession>
<dbReference type="InterPro" id="IPR029052">
    <property type="entry name" value="Metallo-depent_PP-like"/>
</dbReference>
<dbReference type="InterPro" id="IPR004843">
    <property type="entry name" value="Calcineurin-like_PHP"/>
</dbReference>
<dbReference type="EMBL" id="CP012850">
    <property type="protein sequence ID" value="ALI37765.1"/>
    <property type="molecule type" value="Genomic_DNA"/>
</dbReference>
<evidence type="ECO:0000256" key="2">
    <source>
        <dbReference type="ARBA" id="ARBA00022801"/>
    </source>
</evidence>
<keyword evidence="2" id="KW-0378">Hydrolase</keyword>
<keyword evidence="1" id="KW-0540">Nuclease</keyword>
<sequence length="417" mass="48205">MLISHISDIHLGYAQFNLQEREEDLYEVFGEAIEKSISEHVKAIILAGDIFHNPKPNGAAIIRLAQELKKLKEKSIPVFFVLGEHDISRSNDVPLPYLFHNLGLARRLRPDSPVQIDNLLIYGFNKERRSNIDNGLIRPFRKLESILKNDIQKPKVQNHRLKKILVLHQGLYDFNKFAGEIFSNDLPIGFDYYAMGHYHDHIEKRFTSLNDGLVAYPGSIDLGHNEAISDVEKGFLLVDLSEVSTNVNTHWIKLEKRRHQFECQIEYPELDDKLRNIVQESTRYSKKPVIDLKISGADIDPKILSRQLLQLEAPFLYYNWSILDKDPDTGFSYDNTGDFDMDKEMSSLILKSLHSEPLTHLSLDLISMFHNQDDTHDNKNIDKDKNNQVANYVWKFFENNKSIYQNLDESKIAGKGN</sequence>
<dbReference type="InterPro" id="IPR041796">
    <property type="entry name" value="Mre11_N"/>
</dbReference>
<dbReference type="PANTHER" id="PTHR30337:SF0">
    <property type="entry name" value="NUCLEASE SBCCD SUBUNIT D"/>
    <property type="match status" value="1"/>
</dbReference>
<dbReference type="Pfam" id="PF00149">
    <property type="entry name" value="Metallophos"/>
    <property type="match status" value="1"/>
</dbReference>
<dbReference type="InterPro" id="IPR050535">
    <property type="entry name" value="DNA_Repair-Maintenance_Comp"/>
</dbReference>
<reference evidence="6" key="1">
    <citation type="submission" date="2015-10" db="EMBL/GenBank/DDBJ databases">
        <title>Niche specialization of a soil ammonia-oxidizing archaeon, Candidatus Nitrosocosmicus oleophilus.</title>
        <authorList>
            <person name="Jung M.-Y."/>
            <person name="Rhee S.-K."/>
        </authorList>
    </citation>
    <scope>NUCLEOTIDE SEQUENCE [LARGE SCALE GENOMIC DNA]</scope>
    <source>
        <strain evidence="6">MY3</strain>
    </source>
</reference>
<dbReference type="CDD" id="cd00840">
    <property type="entry name" value="MPP_Mre11_N"/>
    <property type="match status" value="1"/>
</dbReference>
<keyword evidence="6" id="KW-1185">Reference proteome</keyword>
<keyword evidence="3 5" id="KW-0269">Exonuclease</keyword>
<name>A0A654M2U6_9ARCH</name>
<gene>
    <name evidence="5" type="ORF">NMY3_03583</name>
</gene>
<feature type="domain" description="Calcineurin-like phosphoesterase" evidence="4">
    <location>
        <begin position="1"/>
        <end position="199"/>
    </location>
</feature>
<evidence type="ECO:0000256" key="1">
    <source>
        <dbReference type="ARBA" id="ARBA00022722"/>
    </source>
</evidence>
<dbReference type="Proteomes" id="UP000058925">
    <property type="component" value="Chromosome"/>
</dbReference>
<dbReference type="SUPFAM" id="SSF56300">
    <property type="entry name" value="Metallo-dependent phosphatases"/>
    <property type="match status" value="1"/>
</dbReference>
<evidence type="ECO:0000256" key="3">
    <source>
        <dbReference type="ARBA" id="ARBA00022839"/>
    </source>
</evidence>
<evidence type="ECO:0000313" key="6">
    <source>
        <dbReference type="Proteomes" id="UP000058925"/>
    </source>
</evidence>
<dbReference type="Gene3D" id="3.60.21.10">
    <property type="match status" value="1"/>
</dbReference>
<evidence type="ECO:0000259" key="4">
    <source>
        <dbReference type="Pfam" id="PF00149"/>
    </source>
</evidence>
<dbReference type="PANTHER" id="PTHR30337">
    <property type="entry name" value="COMPONENT OF ATP-DEPENDENT DSDNA EXONUCLEASE"/>
    <property type="match status" value="1"/>
</dbReference>
<dbReference type="KEGG" id="taa:NMY3_03583"/>